<evidence type="ECO:0000256" key="1">
    <source>
        <dbReference type="SAM" id="MobiDB-lite"/>
    </source>
</evidence>
<name>A0ABN7AUI6_9HEMI</name>
<proteinExistence type="predicted"/>
<sequence>MRSDSEEVKLQGTHVRVGPMKSTQGERVSGKRAEPLSCEWLNVGLFNLRRVSVIPLFSPLLAGFSRSFEAADSTRATRLFI</sequence>
<evidence type="ECO:0000313" key="2">
    <source>
        <dbReference type="EMBL" id="BES95845.1"/>
    </source>
</evidence>
<protein>
    <submittedName>
        <fullName evidence="2">Uncharacterized protein</fullName>
    </submittedName>
</protein>
<evidence type="ECO:0000313" key="3">
    <source>
        <dbReference type="Proteomes" id="UP001307889"/>
    </source>
</evidence>
<dbReference type="Proteomes" id="UP001307889">
    <property type="component" value="Chromosome 6"/>
</dbReference>
<gene>
    <name evidence="2" type="ORF">NTJ_08654</name>
</gene>
<accession>A0ABN7AUI6</accession>
<reference evidence="2 3" key="1">
    <citation type="submission" date="2023-09" db="EMBL/GenBank/DDBJ databases">
        <title>Nesidiocoris tenuis whole genome shotgun sequence.</title>
        <authorList>
            <person name="Shibata T."/>
            <person name="Shimoda M."/>
            <person name="Kobayashi T."/>
            <person name="Uehara T."/>
        </authorList>
    </citation>
    <scope>NUCLEOTIDE SEQUENCE [LARGE SCALE GENOMIC DNA]</scope>
    <source>
        <strain evidence="2 3">Japan</strain>
    </source>
</reference>
<dbReference type="EMBL" id="AP028914">
    <property type="protein sequence ID" value="BES95845.1"/>
    <property type="molecule type" value="Genomic_DNA"/>
</dbReference>
<organism evidence="2 3">
    <name type="scientific">Nesidiocoris tenuis</name>
    <dbReference type="NCBI Taxonomy" id="355587"/>
    <lineage>
        <taxon>Eukaryota</taxon>
        <taxon>Metazoa</taxon>
        <taxon>Ecdysozoa</taxon>
        <taxon>Arthropoda</taxon>
        <taxon>Hexapoda</taxon>
        <taxon>Insecta</taxon>
        <taxon>Pterygota</taxon>
        <taxon>Neoptera</taxon>
        <taxon>Paraneoptera</taxon>
        <taxon>Hemiptera</taxon>
        <taxon>Heteroptera</taxon>
        <taxon>Panheteroptera</taxon>
        <taxon>Cimicomorpha</taxon>
        <taxon>Miridae</taxon>
        <taxon>Dicyphina</taxon>
        <taxon>Nesidiocoris</taxon>
    </lineage>
</organism>
<feature type="region of interest" description="Disordered" evidence="1">
    <location>
        <begin position="1"/>
        <end position="30"/>
    </location>
</feature>
<keyword evidence="3" id="KW-1185">Reference proteome</keyword>